<evidence type="ECO:0000313" key="2">
    <source>
        <dbReference type="EMBL" id="KKK70254.1"/>
    </source>
</evidence>
<dbReference type="GO" id="GO:0004519">
    <property type="term" value="F:endonuclease activity"/>
    <property type="evidence" value="ECO:0007669"/>
    <property type="project" value="InterPro"/>
</dbReference>
<dbReference type="EMBL" id="LAZR01058275">
    <property type="protein sequence ID" value="KKK70254.1"/>
    <property type="molecule type" value="Genomic_DNA"/>
</dbReference>
<feature type="domain" description="Terminase large subunit-like endonuclease" evidence="1">
    <location>
        <begin position="2"/>
        <end position="77"/>
    </location>
</feature>
<proteinExistence type="predicted"/>
<dbReference type="InterPro" id="IPR046462">
    <property type="entry name" value="TerL_nuclease"/>
</dbReference>
<dbReference type="PANTHER" id="PTHR41287:SF1">
    <property type="entry name" value="PROTEIN YMFN"/>
    <property type="match status" value="1"/>
</dbReference>
<evidence type="ECO:0000259" key="1">
    <source>
        <dbReference type="Pfam" id="PF20441"/>
    </source>
</evidence>
<dbReference type="AlphaFoldDB" id="A0A0F8ZV52"/>
<dbReference type="PANTHER" id="PTHR41287">
    <property type="match status" value="1"/>
</dbReference>
<accession>A0A0F8ZV52</accession>
<organism evidence="2">
    <name type="scientific">marine sediment metagenome</name>
    <dbReference type="NCBI Taxonomy" id="412755"/>
    <lineage>
        <taxon>unclassified sequences</taxon>
        <taxon>metagenomes</taxon>
        <taxon>ecological metagenomes</taxon>
    </lineage>
</organism>
<feature type="non-terminal residue" evidence="2">
    <location>
        <position position="1"/>
    </location>
</feature>
<reference evidence="2" key="1">
    <citation type="journal article" date="2015" name="Nature">
        <title>Complex archaea that bridge the gap between prokaryotes and eukaryotes.</title>
        <authorList>
            <person name="Spang A."/>
            <person name="Saw J.H."/>
            <person name="Jorgensen S.L."/>
            <person name="Zaremba-Niedzwiedzka K."/>
            <person name="Martijn J."/>
            <person name="Lind A.E."/>
            <person name="van Eijk R."/>
            <person name="Schleper C."/>
            <person name="Guy L."/>
            <person name="Ettema T.J."/>
        </authorList>
    </citation>
    <scope>NUCLEOTIDE SEQUENCE</scope>
</reference>
<sequence>VIEFAQAMASMRAPSKELEKLVADGKLLHGGNPVLRWMASHVTVRYGPDEQIKPDRQRSREKIDGIIALIMALGRLIRLEPEPPEQDWRAHWVA</sequence>
<comment type="caution">
    <text evidence="2">The sequence shown here is derived from an EMBL/GenBank/DDBJ whole genome shotgun (WGS) entry which is preliminary data.</text>
</comment>
<dbReference type="InterPro" id="IPR005021">
    <property type="entry name" value="Terminase_largesu-like"/>
</dbReference>
<gene>
    <name evidence="2" type="ORF">LCGC14_2925860</name>
</gene>
<protein>
    <recommendedName>
        <fullName evidence="1">Terminase large subunit-like endonuclease domain-containing protein</fullName>
    </recommendedName>
</protein>
<dbReference type="Pfam" id="PF20441">
    <property type="entry name" value="TerL_nuclease"/>
    <property type="match status" value="1"/>
</dbReference>
<name>A0A0F8ZV52_9ZZZZ</name>